<dbReference type="AlphaFoldDB" id="A0A126T1T0"/>
<dbReference type="OrthoDB" id="5956088at2"/>
<dbReference type="RefSeq" id="WP_036274328.1">
    <property type="nucleotide sequence ID" value="NZ_CP014476.1"/>
</dbReference>
<dbReference type="KEGG" id="mdn:JT25_005970"/>
<dbReference type="Gene3D" id="3.40.30.10">
    <property type="entry name" value="Glutaredoxin"/>
    <property type="match status" value="1"/>
</dbReference>
<organism evidence="1 2">
    <name type="scientific">Methylomonas denitrificans</name>
    <dbReference type="NCBI Taxonomy" id="1538553"/>
    <lineage>
        <taxon>Bacteria</taxon>
        <taxon>Pseudomonadati</taxon>
        <taxon>Pseudomonadota</taxon>
        <taxon>Gammaproteobacteria</taxon>
        <taxon>Methylococcales</taxon>
        <taxon>Methylococcaceae</taxon>
        <taxon>Methylomonas</taxon>
    </lineage>
</organism>
<dbReference type="EMBL" id="CP014476">
    <property type="protein sequence ID" value="AMK76042.1"/>
    <property type="molecule type" value="Genomic_DNA"/>
</dbReference>
<gene>
    <name evidence="1" type="ORF">JT25_005970</name>
</gene>
<reference evidence="1 2" key="1">
    <citation type="journal article" date="2015" name="Environ. Microbiol.">
        <title>Methane oxidation coupled to nitrate reduction under hypoxia by the Gammaproteobacterium Methylomonas denitrificans, sp. nov. type strain FJG1.</title>
        <authorList>
            <person name="Kits K.D."/>
            <person name="Klotz M.G."/>
            <person name="Stein L.Y."/>
        </authorList>
    </citation>
    <scope>NUCLEOTIDE SEQUENCE [LARGE SCALE GENOMIC DNA]</scope>
    <source>
        <strain evidence="1 2">FJG1</strain>
    </source>
</reference>
<dbReference type="SUPFAM" id="SSF52833">
    <property type="entry name" value="Thioredoxin-like"/>
    <property type="match status" value="1"/>
</dbReference>
<name>A0A126T1T0_9GAMM</name>
<dbReference type="STRING" id="1538553.JT25_005970"/>
<keyword evidence="2" id="KW-1185">Reference proteome</keyword>
<proteinExistence type="predicted"/>
<protein>
    <recommendedName>
        <fullName evidence="3">Thioredoxin domain-containing protein</fullName>
    </recommendedName>
</protein>
<dbReference type="InterPro" id="IPR036249">
    <property type="entry name" value="Thioredoxin-like_sf"/>
</dbReference>
<sequence>MNIRNILAGLTLVLIGSNAVLADKGQIKPFISGSYQQILAASANQPLMLAIWSVDCPSCLKDMDILGKLHEKHPALKIVMLATDDAEALPEIKRIIDSHKLGGLENWAFASDNPEKLRYEIDPAWYGELPRTYFFDAGHQRVGKSGAMSLEEFEAQFSKLKM</sequence>
<evidence type="ECO:0000313" key="2">
    <source>
        <dbReference type="Proteomes" id="UP000030512"/>
    </source>
</evidence>
<accession>A0A126T1T0</accession>
<dbReference type="Proteomes" id="UP000030512">
    <property type="component" value="Chromosome"/>
</dbReference>
<evidence type="ECO:0000313" key="1">
    <source>
        <dbReference type="EMBL" id="AMK76042.1"/>
    </source>
</evidence>
<evidence type="ECO:0008006" key="3">
    <source>
        <dbReference type="Google" id="ProtNLM"/>
    </source>
</evidence>